<organism evidence="2 3">
    <name type="scientific">Coniosporium apollinis (strain CBS 100218)</name>
    <name type="common">Rock-inhabiting black yeast</name>
    <dbReference type="NCBI Taxonomy" id="1168221"/>
    <lineage>
        <taxon>Eukaryota</taxon>
        <taxon>Fungi</taxon>
        <taxon>Dikarya</taxon>
        <taxon>Ascomycota</taxon>
        <taxon>Pezizomycotina</taxon>
        <taxon>Dothideomycetes</taxon>
        <taxon>Dothideomycetes incertae sedis</taxon>
        <taxon>Coniosporium</taxon>
    </lineage>
</organism>
<dbReference type="GeneID" id="19897374"/>
<feature type="compositionally biased region" description="Polar residues" evidence="1">
    <location>
        <begin position="86"/>
        <end position="106"/>
    </location>
</feature>
<gene>
    <name evidence="2" type="ORF">W97_00063</name>
</gene>
<feature type="region of interest" description="Disordered" evidence="1">
    <location>
        <begin position="85"/>
        <end position="149"/>
    </location>
</feature>
<sequence>MGLCPANIMRTTDRGFACYTRYAPNRHIVVGCLSLRDAPSDLMAALDWRQTQAGYITWLAQPQSPWAQPITVQFQQADLSLYPELSRTTSGSSTESLASETGNARPTVSITSTLALSTTTTTSSQDTAGVKGDDQPWSNSAGGSDNNHLRARYAGRNTDNYLGSKLAACCRGRWAIARRENWAYNLARRSAKAKIAYENLAAERDGKPITEKDGKEIIGELPGDRGTRPPVEMEA</sequence>
<reference evidence="3" key="1">
    <citation type="submission" date="2012-06" db="EMBL/GenBank/DDBJ databases">
        <title>The genome sequence of Coniosporium apollinis CBS 100218.</title>
        <authorList>
            <consortium name="The Broad Institute Genome Sequencing Platform"/>
            <person name="Cuomo C."/>
            <person name="Gorbushina A."/>
            <person name="Noack S."/>
            <person name="Walker B."/>
            <person name="Young S.K."/>
            <person name="Zeng Q."/>
            <person name="Gargeya S."/>
            <person name="Fitzgerald M."/>
            <person name="Haas B."/>
            <person name="Abouelleil A."/>
            <person name="Alvarado L."/>
            <person name="Arachchi H.M."/>
            <person name="Berlin A.M."/>
            <person name="Chapman S.B."/>
            <person name="Goldberg J."/>
            <person name="Griggs A."/>
            <person name="Gujja S."/>
            <person name="Hansen M."/>
            <person name="Howarth C."/>
            <person name="Imamovic A."/>
            <person name="Larimer J."/>
            <person name="McCowan C."/>
            <person name="Montmayeur A."/>
            <person name="Murphy C."/>
            <person name="Neiman D."/>
            <person name="Pearson M."/>
            <person name="Priest M."/>
            <person name="Roberts A."/>
            <person name="Saif S."/>
            <person name="Shea T."/>
            <person name="Sisk P."/>
            <person name="Sykes S."/>
            <person name="Wortman J."/>
            <person name="Nusbaum C."/>
            <person name="Birren B."/>
        </authorList>
    </citation>
    <scope>NUCLEOTIDE SEQUENCE [LARGE SCALE GENOMIC DNA]</scope>
    <source>
        <strain evidence="3">CBS 100218</strain>
    </source>
</reference>
<dbReference type="RefSeq" id="XP_007776170.1">
    <property type="nucleotide sequence ID" value="XM_007777980.1"/>
</dbReference>
<feature type="compositionally biased region" description="Low complexity" evidence="1">
    <location>
        <begin position="107"/>
        <end position="124"/>
    </location>
</feature>
<keyword evidence="3" id="KW-1185">Reference proteome</keyword>
<name>R7YG39_CONA1</name>
<accession>R7YG39</accession>
<protein>
    <submittedName>
        <fullName evidence="2">Uncharacterized protein</fullName>
    </submittedName>
</protein>
<dbReference type="Proteomes" id="UP000016924">
    <property type="component" value="Unassembled WGS sequence"/>
</dbReference>
<feature type="compositionally biased region" description="Polar residues" evidence="1">
    <location>
        <begin position="136"/>
        <end position="146"/>
    </location>
</feature>
<feature type="region of interest" description="Disordered" evidence="1">
    <location>
        <begin position="216"/>
        <end position="235"/>
    </location>
</feature>
<evidence type="ECO:0000313" key="2">
    <source>
        <dbReference type="EMBL" id="EON60853.1"/>
    </source>
</evidence>
<dbReference type="HOGENOM" id="CLU_1180138_0_0_1"/>
<proteinExistence type="predicted"/>
<dbReference type="EMBL" id="JH767554">
    <property type="protein sequence ID" value="EON60853.1"/>
    <property type="molecule type" value="Genomic_DNA"/>
</dbReference>
<dbReference type="AlphaFoldDB" id="R7YG39"/>
<feature type="compositionally biased region" description="Basic and acidic residues" evidence="1">
    <location>
        <begin position="216"/>
        <end position="227"/>
    </location>
</feature>
<evidence type="ECO:0000256" key="1">
    <source>
        <dbReference type="SAM" id="MobiDB-lite"/>
    </source>
</evidence>
<evidence type="ECO:0000313" key="3">
    <source>
        <dbReference type="Proteomes" id="UP000016924"/>
    </source>
</evidence>